<dbReference type="InterPro" id="IPR021677">
    <property type="entry name" value="DUF2986"/>
</dbReference>
<proteinExistence type="predicted"/>
<accession>A0A2V1GZ69</accession>
<evidence type="ECO:0008006" key="4">
    <source>
        <dbReference type="Google" id="ProtNLM"/>
    </source>
</evidence>
<comment type="caution">
    <text evidence="2">The sequence shown here is derived from an EMBL/GenBank/DDBJ whole genome shotgun (WGS) entry which is preliminary data.</text>
</comment>
<evidence type="ECO:0000256" key="1">
    <source>
        <dbReference type="SAM" id="MobiDB-lite"/>
    </source>
</evidence>
<reference evidence="2 3" key="1">
    <citation type="submission" date="2018-04" db="EMBL/GenBank/DDBJ databases">
        <title>Thalassorhabdus spongiae gen. nov., sp. nov., isolated from a marine sponge in South-West Iceland.</title>
        <authorList>
            <person name="Knobloch S."/>
            <person name="Daussin A."/>
            <person name="Johannsson R."/>
            <person name="Marteinsson V.T."/>
        </authorList>
    </citation>
    <scope>NUCLEOTIDE SEQUENCE [LARGE SCALE GENOMIC DNA]</scope>
    <source>
        <strain evidence="2 3">Hp12</strain>
    </source>
</reference>
<dbReference type="EMBL" id="QDDL01000001">
    <property type="protein sequence ID" value="PVZ72046.1"/>
    <property type="molecule type" value="Genomic_DNA"/>
</dbReference>
<evidence type="ECO:0000313" key="3">
    <source>
        <dbReference type="Proteomes" id="UP000244906"/>
    </source>
</evidence>
<organism evidence="2 3">
    <name type="scientific">Pelagibaculum spongiae</name>
    <dbReference type="NCBI Taxonomy" id="2080658"/>
    <lineage>
        <taxon>Bacteria</taxon>
        <taxon>Pseudomonadati</taxon>
        <taxon>Pseudomonadota</taxon>
        <taxon>Gammaproteobacteria</taxon>
        <taxon>Oceanospirillales</taxon>
        <taxon>Pelagibaculum</taxon>
    </lineage>
</organism>
<keyword evidence="3" id="KW-1185">Reference proteome</keyword>
<dbReference type="Proteomes" id="UP000244906">
    <property type="component" value="Unassembled WGS sequence"/>
</dbReference>
<feature type="compositionally biased region" description="Polar residues" evidence="1">
    <location>
        <begin position="75"/>
        <end position="84"/>
    </location>
</feature>
<dbReference type="Pfam" id="PF11661">
    <property type="entry name" value="DUF2986"/>
    <property type="match status" value="1"/>
</dbReference>
<feature type="region of interest" description="Disordered" evidence="1">
    <location>
        <begin position="69"/>
        <end position="99"/>
    </location>
</feature>
<sequence>MAAPNTHGAAGYASILIKKPIDQEINTVSRKNKITAKVKARIKKTNLKNNMSKKPRYVSIAERAQLATEAVPSTEKLNQATDNHQPAIDSTPDKKTATE</sequence>
<evidence type="ECO:0000313" key="2">
    <source>
        <dbReference type="EMBL" id="PVZ72046.1"/>
    </source>
</evidence>
<protein>
    <recommendedName>
        <fullName evidence="4">DUF2986 domain-containing protein</fullName>
    </recommendedName>
</protein>
<name>A0A2V1GZ69_9GAMM</name>
<dbReference type="AlphaFoldDB" id="A0A2V1GZ69"/>
<gene>
    <name evidence="2" type="ORF">DC094_03225</name>
</gene>